<protein>
    <submittedName>
        <fullName evidence="5">Peptidase U32</fullName>
    </submittedName>
</protein>
<keyword evidence="2" id="KW-0378">Hydrolase</keyword>
<keyword evidence="1" id="KW-0645">Protease</keyword>
<feature type="domain" description="Peptidase family U32 C-terminal" evidence="4">
    <location>
        <begin position="324"/>
        <end position="405"/>
    </location>
</feature>
<dbReference type="Proteomes" id="UP000321606">
    <property type="component" value="Chromosome"/>
</dbReference>
<evidence type="ECO:0000313" key="6">
    <source>
        <dbReference type="Proteomes" id="UP000321606"/>
    </source>
</evidence>
<dbReference type="Gene3D" id="2.40.30.10">
    <property type="entry name" value="Translation factors"/>
    <property type="match status" value="1"/>
</dbReference>
<dbReference type="RefSeq" id="WP_026737332.1">
    <property type="nucleotide sequence ID" value="NZ_AP019822.1"/>
</dbReference>
<dbReference type="PROSITE" id="PS01276">
    <property type="entry name" value="PEPTIDASE_U32"/>
    <property type="match status" value="1"/>
</dbReference>
<dbReference type="PANTHER" id="PTHR30217:SF6">
    <property type="entry name" value="TRNA HYDROXYLATION PROTEIN P"/>
    <property type="match status" value="1"/>
</dbReference>
<gene>
    <name evidence="5" type="ORF">JCM16774_0809</name>
</gene>
<accession>A0A510J9A1</accession>
<dbReference type="OrthoDB" id="9807498at2"/>
<sequence length="424" mass="48562">MQQKRKVELLAPAGNMEKLKTAFHFGADACFVGGSAFNLRGMSSNFKNSELRQAIDYVHSLGKKIFVTLNIFAHNSEIEYMPRFIKLLDEYGADAVIVADLGVFQLVREHAPNLPIHVSTQANNVNWMSVKTWRDMGAKRVILAREMSLKEIKTIKEKVPDVEIEVFIHGAMCMAISGRCLLSNYFTSRDANRGICAQDCRWNYKVIAEGHEETGAHDIIEEHGSTFIFNAKDLCTIEFIDKVLETGVDSLKIEGRMKSIYYNSTVVKQYRQALDSYYSGNYKYDPKWLYELQTISHRLYSKGFYLGVTTEEDQNYNTGSSYSQTYQLVAKVAEKLDDNKYVWQIRNRVFASNELELVRPHQDPVKFKIKNFLNTKNNEYIDVAHPNTVAIIETDVEMEPMDLIRVKLPEGKSDSDMEMGENTL</sequence>
<organism evidence="5 6">
    <name type="scientific">Pseudoleptotrichia goodfellowii</name>
    <dbReference type="NCBI Taxonomy" id="157692"/>
    <lineage>
        <taxon>Bacteria</taxon>
        <taxon>Fusobacteriati</taxon>
        <taxon>Fusobacteriota</taxon>
        <taxon>Fusobacteriia</taxon>
        <taxon>Fusobacteriales</taxon>
        <taxon>Leptotrichiaceae</taxon>
        <taxon>Pseudoleptotrichia</taxon>
    </lineage>
</organism>
<reference evidence="5 6" key="1">
    <citation type="submission" date="2019-07" db="EMBL/GenBank/DDBJ databases">
        <title>Complete Genome Sequence of Leptotrichia goodfellowii Strain JCM 16774.</title>
        <authorList>
            <person name="Watanabe S."/>
            <person name="Cui L."/>
        </authorList>
    </citation>
    <scope>NUCLEOTIDE SEQUENCE [LARGE SCALE GENOMIC DNA]</scope>
    <source>
        <strain evidence="5 6">JCM16774</strain>
    </source>
</reference>
<dbReference type="AlphaFoldDB" id="A0A510J9A1"/>
<dbReference type="InterPro" id="IPR051454">
    <property type="entry name" value="RNA/ubiquinone_mod_enzymes"/>
</dbReference>
<dbReference type="SUPFAM" id="SSF51395">
    <property type="entry name" value="FMN-linked oxidoreductases"/>
    <property type="match status" value="1"/>
</dbReference>
<evidence type="ECO:0000313" key="5">
    <source>
        <dbReference type="EMBL" id="BBM35879.1"/>
    </source>
</evidence>
<dbReference type="InterPro" id="IPR032525">
    <property type="entry name" value="Peptidase_U32_C"/>
</dbReference>
<evidence type="ECO:0000259" key="4">
    <source>
        <dbReference type="Pfam" id="PF16325"/>
    </source>
</evidence>
<evidence type="ECO:0000256" key="3">
    <source>
        <dbReference type="ARBA" id="ARBA00038374"/>
    </source>
</evidence>
<dbReference type="GO" id="GO:0008233">
    <property type="term" value="F:peptidase activity"/>
    <property type="evidence" value="ECO:0007669"/>
    <property type="project" value="UniProtKB-KW"/>
</dbReference>
<dbReference type="GO" id="GO:0006508">
    <property type="term" value="P:proteolysis"/>
    <property type="evidence" value="ECO:0007669"/>
    <property type="project" value="UniProtKB-KW"/>
</dbReference>
<evidence type="ECO:0000256" key="1">
    <source>
        <dbReference type="ARBA" id="ARBA00022670"/>
    </source>
</evidence>
<dbReference type="Pfam" id="PF16325">
    <property type="entry name" value="Peptidase_U32_C"/>
    <property type="match status" value="1"/>
</dbReference>
<comment type="similarity">
    <text evidence="3">Belongs to the peptidase U32 family.</text>
</comment>
<dbReference type="Pfam" id="PF01136">
    <property type="entry name" value="Peptidase_U32"/>
    <property type="match status" value="1"/>
</dbReference>
<dbReference type="InterPro" id="IPR001539">
    <property type="entry name" value="Peptidase_U32"/>
</dbReference>
<proteinExistence type="inferred from homology"/>
<dbReference type="PANTHER" id="PTHR30217">
    <property type="entry name" value="PEPTIDASE U32 FAMILY"/>
    <property type="match status" value="1"/>
</dbReference>
<dbReference type="STRING" id="714315.GCA_000516535_00800"/>
<name>A0A510J9A1_9FUSO</name>
<dbReference type="EMBL" id="AP019822">
    <property type="protein sequence ID" value="BBM35879.1"/>
    <property type="molecule type" value="Genomic_DNA"/>
</dbReference>
<dbReference type="KEGG" id="lgo:JCM16774_0809"/>
<evidence type="ECO:0000256" key="2">
    <source>
        <dbReference type="ARBA" id="ARBA00022801"/>
    </source>
</evidence>